<organism evidence="3 4">
    <name type="scientific">Carnegiea gigantea</name>
    <dbReference type="NCBI Taxonomy" id="171969"/>
    <lineage>
        <taxon>Eukaryota</taxon>
        <taxon>Viridiplantae</taxon>
        <taxon>Streptophyta</taxon>
        <taxon>Embryophyta</taxon>
        <taxon>Tracheophyta</taxon>
        <taxon>Spermatophyta</taxon>
        <taxon>Magnoliopsida</taxon>
        <taxon>eudicotyledons</taxon>
        <taxon>Gunneridae</taxon>
        <taxon>Pentapetalae</taxon>
        <taxon>Caryophyllales</taxon>
        <taxon>Cactineae</taxon>
        <taxon>Cactaceae</taxon>
        <taxon>Cactoideae</taxon>
        <taxon>Echinocereeae</taxon>
        <taxon>Carnegiea</taxon>
    </lineage>
</organism>
<dbReference type="PANTHER" id="PTHR46250">
    <property type="entry name" value="MYB/SANT-LIKE DNA-BINDING DOMAIN PROTEIN-RELATED"/>
    <property type="match status" value="1"/>
</dbReference>
<dbReference type="OrthoDB" id="1746344at2759"/>
<evidence type="ECO:0000313" key="3">
    <source>
        <dbReference type="EMBL" id="KAJ8437257.1"/>
    </source>
</evidence>
<accession>A0A9Q1K5Y6</accession>
<feature type="domain" description="Myb/SANT-like" evidence="2">
    <location>
        <begin position="60"/>
        <end position="152"/>
    </location>
</feature>
<feature type="region of interest" description="Disordered" evidence="1">
    <location>
        <begin position="207"/>
        <end position="253"/>
    </location>
</feature>
<dbReference type="Proteomes" id="UP001153076">
    <property type="component" value="Unassembled WGS sequence"/>
</dbReference>
<gene>
    <name evidence="3" type="ORF">Cgig2_004650</name>
</gene>
<dbReference type="EMBL" id="JAKOGI010000310">
    <property type="protein sequence ID" value="KAJ8437257.1"/>
    <property type="molecule type" value="Genomic_DNA"/>
</dbReference>
<keyword evidence="4" id="KW-1185">Reference proteome</keyword>
<dbReference type="PANTHER" id="PTHR46250:SF15">
    <property type="entry name" value="OS01G0523800 PROTEIN"/>
    <property type="match status" value="1"/>
</dbReference>
<dbReference type="AlphaFoldDB" id="A0A9Q1K5Y6"/>
<comment type="caution">
    <text evidence="3">The sequence shown here is derived from an EMBL/GenBank/DDBJ whole genome shotgun (WGS) entry which is preliminary data.</text>
</comment>
<name>A0A9Q1K5Y6_9CARY</name>
<evidence type="ECO:0000256" key="1">
    <source>
        <dbReference type="SAM" id="MobiDB-lite"/>
    </source>
</evidence>
<protein>
    <recommendedName>
        <fullName evidence="2">Myb/SANT-like domain-containing protein</fullName>
    </recommendedName>
</protein>
<evidence type="ECO:0000313" key="4">
    <source>
        <dbReference type="Proteomes" id="UP001153076"/>
    </source>
</evidence>
<feature type="compositionally biased region" description="Acidic residues" evidence="1">
    <location>
        <begin position="209"/>
        <end position="222"/>
    </location>
</feature>
<proteinExistence type="predicted"/>
<evidence type="ECO:0000259" key="2">
    <source>
        <dbReference type="Pfam" id="PF12776"/>
    </source>
</evidence>
<dbReference type="Pfam" id="PF12776">
    <property type="entry name" value="Myb_DNA-bind_3"/>
    <property type="match status" value="1"/>
</dbReference>
<feature type="compositionally biased region" description="Polar residues" evidence="1">
    <location>
        <begin position="223"/>
        <end position="232"/>
    </location>
</feature>
<dbReference type="InterPro" id="IPR024752">
    <property type="entry name" value="Myb/SANT-like_dom"/>
</dbReference>
<reference evidence="3" key="1">
    <citation type="submission" date="2022-04" db="EMBL/GenBank/DDBJ databases">
        <title>Carnegiea gigantea Genome sequencing and assembly v2.</title>
        <authorList>
            <person name="Copetti D."/>
            <person name="Sanderson M.J."/>
            <person name="Burquez A."/>
            <person name="Wojciechowski M.F."/>
        </authorList>
    </citation>
    <scope>NUCLEOTIDE SEQUENCE</scope>
    <source>
        <strain evidence="3">SGP5-SGP5p</strain>
        <tissue evidence="3">Aerial part</tissue>
    </source>
</reference>
<sequence>MPPSHQLLLIRKRKKMQLELLITIVVVLNVLMMESQSQGGSKMDISQGSQSGRGKNKRFWTRDEEWALVHGLLELRADPLWKAEGNFKGGFLVKLESMLNEKFPSCGLKAYPHIDSKTKWFRDKYNVINEMLRTSGFSWDDTTKIIKCERQSYEDFCKKFKNAKGLWGVPFPYLDELDKVFGPDRATGAASENFEEAVNGLQNETIELDKDEENDEEEEEGESVQSTRPTPKNSKKPRKEPNPKGKGKKKVSQSEIVDFTSSFNNVSSKLTGFMNDMNSHLSNIASALCTTQQHEQALMNREMKLDDQKKCLFQEVMNIPGLTRDEAMKAVNKLACDSSLLPIFYQCPEEWKKDWILNIIHPPFMG</sequence>